<dbReference type="InterPro" id="IPR027898">
    <property type="entry name" value="DUF4629"/>
</dbReference>
<accession>A0A1S3GMF9</accession>
<evidence type="ECO:0000313" key="3">
    <source>
        <dbReference type="Proteomes" id="UP000081671"/>
    </source>
</evidence>
<sequence length="912" mass="99711">MRSLASATHTSSSVISSSIVSPIDVTSSLTTSDNFYNPSLLGAANSLQLSLPVVSDATSITGSVRNFSRISTPAVTSAWLAPSTAGTSFQPLTGSAYLYQHSSTMLSGVTGQSYMSTSASSCPSVFEQDTTGNNEKKSSELGDFTMTLIDQGTAVSSMTMTSQYAKTADANAIVPLYPSLSTSLVQATPSQIPNQGHSLPLPYQEGNQAYFYDQNTLGPLLSGELGPYLQSYGSMSYTESRASAPQPEIVMVLKEVQPTDVLPPASTSGIYYSVSAQPVTEANYQVMEISLGMDTSLRLHPQSQTFCLPEIPEKPKSFCSINDKIIESNILPELGDISAIPPVQSSPNILALPPAPSQEQTENNHLDETQRKNLDAFQISTESQDSPLLPLEIPDISELQAFVDTLGQEEKPTCENDNLEKSSLSLEDQGTLEKETEFSNDLTDITTLVEDIYFPQILNSFTDIDQSEVSTTIQDKDKGIINVTQMQEKSSITNSATDQIQNKHEAFEVVSGAQHPNPECLLEEEVIMSTIPPSDKASVNTAKHSTSKPPKAATSRVSKTKRHSQEKTKRIRENNSKCEETKQSGNKIKKEEKTSIPKMKHNRSHPELNQENFKRPRSNLGMHMLESVQVFHALGKKNDKKTGLSSSRSLKNVISTQDTKFSPAMKSWLDIPHEGKGSKNIQVKKRDRSESQCPSPTQDELPPPGKVKLVPLPFPTPEKPQARPVSHKPQSLASQRPTVPYPARPHSNTAQPTTVSLSQPATANTSFIGSTKTSQPTATNTTTQGLTNVPQPSVSQSAVSMPKPYKTSSATSLQHKPVPTAGNKLQSMPKPQNQYLLQDFSCQPIPWKKAYIPGPVVSSPITKEQRPEREAMKKRAQQERENAAKYTALGKLQFFVQREKDMEISRYYGYAM</sequence>
<organism evidence="3 4">
    <name type="scientific">Dipodomys ordii</name>
    <name type="common">Ord's kangaroo rat</name>
    <dbReference type="NCBI Taxonomy" id="10020"/>
    <lineage>
        <taxon>Eukaryota</taxon>
        <taxon>Metazoa</taxon>
        <taxon>Chordata</taxon>
        <taxon>Craniata</taxon>
        <taxon>Vertebrata</taxon>
        <taxon>Euteleostomi</taxon>
        <taxon>Mammalia</taxon>
        <taxon>Eutheria</taxon>
        <taxon>Euarchontoglires</taxon>
        <taxon>Glires</taxon>
        <taxon>Rodentia</taxon>
        <taxon>Castorimorpha</taxon>
        <taxon>Heteromyidae</taxon>
        <taxon>Dipodomyinae</taxon>
        <taxon>Dipodomys</taxon>
    </lineage>
</organism>
<keyword evidence="3" id="KW-1185">Reference proteome</keyword>
<proteinExistence type="predicted"/>
<feature type="compositionally biased region" description="Polar residues" evidence="1">
    <location>
        <begin position="537"/>
        <end position="548"/>
    </location>
</feature>
<feature type="compositionally biased region" description="Basic and acidic residues" evidence="1">
    <location>
        <begin position="563"/>
        <end position="595"/>
    </location>
</feature>
<dbReference type="PANTHER" id="PTHR31466:SF1">
    <property type="entry name" value="RIKEN CDNA 4930433I11 GENE"/>
    <property type="match status" value="1"/>
</dbReference>
<feature type="region of interest" description="Disordered" evidence="1">
    <location>
        <begin position="665"/>
        <end position="818"/>
    </location>
</feature>
<dbReference type="PANTHER" id="PTHR31466">
    <property type="entry name" value="GENE 5591-RELATED"/>
    <property type="match status" value="1"/>
</dbReference>
<feature type="compositionally biased region" description="Polar residues" evidence="1">
    <location>
        <begin position="746"/>
        <end position="770"/>
    </location>
</feature>
<feature type="domain" description="DUF4629" evidence="2">
    <location>
        <begin position="501"/>
        <end position="638"/>
    </location>
</feature>
<feature type="compositionally biased region" description="Polar residues" evidence="1">
    <location>
        <begin position="728"/>
        <end position="737"/>
    </location>
</feature>
<evidence type="ECO:0000259" key="2">
    <source>
        <dbReference type="Pfam" id="PF15442"/>
    </source>
</evidence>
<feature type="compositionally biased region" description="Basic and acidic residues" evidence="1">
    <location>
        <begin position="604"/>
        <end position="613"/>
    </location>
</feature>
<feature type="region of interest" description="Disordered" evidence="1">
    <location>
        <begin position="533"/>
        <end position="613"/>
    </location>
</feature>
<dbReference type="GeneID" id="105999556"/>
<name>A0A1S3GMF9_DIPOR</name>
<dbReference type="InterPro" id="IPR040292">
    <property type="entry name" value="C2orf78-like"/>
</dbReference>
<reference evidence="4" key="1">
    <citation type="submission" date="2025-08" db="UniProtKB">
        <authorList>
            <consortium name="RefSeq"/>
        </authorList>
    </citation>
    <scope>IDENTIFICATION</scope>
    <source>
        <tissue evidence="4">Kidney</tissue>
    </source>
</reference>
<dbReference type="OrthoDB" id="9808992at2759"/>
<dbReference type="Proteomes" id="UP000081671">
    <property type="component" value="Unplaced"/>
</dbReference>
<protein>
    <submittedName>
        <fullName evidence="4">Uncharacterized protein C2orf78-like</fullName>
    </submittedName>
</protein>
<dbReference type="Pfam" id="PF15442">
    <property type="entry name" value="DUF4629"/>
    <property type="match status" value="1"/>
</dbReference>
<dbReference type="KEGG" id="dord:105999556"/>
<evidence type="ECO:0000256" key="1">
    <source>
        <dbReference type="SAM" id="MobiDB-lite"/>
    </source>
</evidence>
<gene>
    <name evidence="4" type="primary">LOC105999556</name>
</gene>
<feature type="compositionally biased region" description="Low complexity" evidence="1">
    <location>
        <begin position="771"/>
        <end position="800"/>
    </location>
</feature>
<evidence type="ECO:0000313" key="4">
    <source>
        <dbReference type="RefSeq" id="XP_012890058.1"/>
    </source>
</evidence>
<dbReference type="InParanoid" id="A0A1S3GMF9"/>
<dbReference type="RefSeq" id="XP_012890058.1">
    <property type="nucleotide sequence ID" value="XM_013034604.1"/>
</dbReference>
<dbReference type="AlphaFoldDB" id="A0A1S3GMF9"/>